<dbReference type="Proteomes" id="UP001596189">
    <property type="component" value="Unassembled WGS sequence"/>
</dbReference>
<reference evidence="3" key="1">
    <citation type="journal article" date="2019" name="Int. J. Syst. Evol. Microbiol.">
        <title>The Global Catalogue of Microorganisms (GCM) 10K type strain sequencing project: providing services to taxonomists for standard genome sequencing and annotation.</title>
        <authorList>
            <consortium name="The Broad Institute Genomics Platform"/>
            <consortium name="The Broad Institute Genome Sequencing Center for Infectious Disease"/>
            <person name="Wu L."/>
            <person name="Ma J."/>
        </authorList>
    </citation>
    <scope>NUCLEOTIDE SEQUENCE [LARGE SCALE GENOMIC DNA]</scope>
    <source>
        <strain evidence="3">KACC 14249</strain>
    </source>
</reference>
<dbReference type="RefSeq" id="WP_345716707.1">
    <property type="nucleotide sequence ID" value="NZ_BAABFP010000005.1"/>
</dbReference>
<sequence>MRTGSDTGFGLVELLFAMVIFTIIATAVAYGLQSALNTTGQNRMRVQGANLASREMEIVRHEFSSSPTGPQDLSATATAVNPHPLSGASAPMKIDGVPFTVTRTVEWLPAGPGSSPCDGGSAVTYPVLAVNVKVTWDRMGSTQPVESNTILTPPKGNVSGTISFVAVKVIDAGGIGEGNMPVTLAGGSFTATRPTADDGCAVFPVSPASYPFSYTATVTKSGYSDPNGNASATRSVAVASGGSFVIPAPISYDLAGSLSLTMALNASDVTAGYKPPTTLPPLTIYNPGITGSAQTRTIASTGATTTIPGLWPYSSGYESWPGTCNTASTSHPAGVVVPPGGSASATHRLVPVTVRVTLLGVNQVNASVVAYPLTATGCSAAENPLVLGVTNTSGQLKTSVLTGSWRFQVVGGTAPSAGWPVLTGVTRTTTAQTVNVQMGT</sequence>
<protein>
    <submittedName>
        <fullName evidence="2">Type II secretion system protein</fullName>
    </submittedName>
</protein>
<dbReference type="NCBIfam" id="TIGR02532">
    <property type="entry name" value="IV_pilin_GFxxxE"/>
    <property type="match status" value="1"/>
</dbReference>
<dbReference type="EMBL" id="JBHSRD010000002">
    <property type="protein sequence ID" value="MFC6005833.1"/>
    <property type="molecule type" value="Genomic_DNA"/>
</dbReference>
<organism evidence="2 3">
    <name type="scientific">Angustibacter luteus</name>
    <dbReference type="NCBI Taxonomy" id="658456"/>
    <lineage>
        <taxon>Bacteria</taxon>
        <taxon>Bacillati</taxon>
        <taxon>Actinomycetota</taxon>
        <taxon>Actinomycetes</taxon>
        <taxon>Kineosporiales</taxon>
        <taxon>Kineosporiaceae</taxon>
    </lineage>
</organism>
<dbReference type="InterPro" id="IPR012902">
    <property type="entry name" value="N_methyl_site"/>
</dbReference>
<evidence type="ECO:0000313" key="3">
    <source>
        <dbReference type="Proteomes" id="UP001596189"/>
    </source>
</evidence>
<accession>A0ABW1JAB1</accession>
<keyword evidence="1" id="KW-0812">Transmembrane</keyword>
<evidence type="ECO:0000256" key="1">
    <source>
        <dbReference type="SAM" id="Phobius"/>
    </source>
</evidence>
<proteinExistence type="predicted"/>
<keyword evidence="3" id="KW-1185">Reference proteome</keyword>
<name>A0ABW1JAB1_9ACTN</name>
<evidence type="ECO:0000313" key="2">
    <source>
        <dbReference type="EMBL" id="MFC6005833.1"/>
    </source>
</evidence>
<keyword evidence="1" id="KW-1133">Transmembrane helix</keyword>
<keyword evidence="1" id="KW-0472">Membrane</keyword>
<feature type="transmembrane region" description="Helical" evidence="1">
    <location>
        <begin position="12"/>
        <end position="32"/>
    </location>
</feature>
<dbReference type="Pfam" id="PF07963">
    <property type="entry name" value="N_methyl"/>
    <property type="match status" value="1"/>
</dbReference>
<gene>
    <name evidence="2" type="ORF">ACFQDO_01715</name>
</gene>
<comment type="caution">
    <text evidence="2">The sequence shown here is derived from an EMBL/GenBank/DDBJ whole genome shotgun (WGS) entry which is preliminary data.</text>
</comment>